<comment type="subcellular location">
    <subcellularLocation>
        <location evidence="2">Cell membrane</location>
        <topology evidence="2">Multi-pass membrane protein</topology>
    </subcellularLocation>
</comment>
<evidence type="ECO:0000256" key="1">
    <source>
        <dbReference type="ARBA" id="ARBA00001970"/>
    </source>
</evidence>
<organism evidence="16 17">
    <name type="scientific">Agrobacterium vitis</name>
    <name type="common">Rhizobium vitis</name>
    <dbReference type="NCBI Taxonomy" id="373"/>
    <lineage>
        <taxon>Bacteria</taxon>
        <taxon>Pseudomonadati</taxon>
        <taxon>Pseudomonadota</taxon>
        <taxon>Alphaproteobacteria</taxon>
        <taxon>Hyphomicrobiales</taxon>
        <taxon>Rhizobiaceae</taxon>
        <taxon>Rhizobium/Agrobacterium group</taxon>
        <taxon>Agrobacterium</taxon>
    </lineage>
</organism>
<dbReference type="Gene3D" id="1.20.950.20">
    <property type="entry name" value="Transmembrane di-heme cytochromes, Chain C"/>
    <property type="match status" value="1"/>
</dbReference>
<feature type="compositionally biased region" description="Low complexity" evidence="13">
    <location>
        <begin position="250"/>
        <end position="268"/>
    </location>
</feature>
<dbReference type="InterPro" id="IPR011577">
    <property type="entry name" value="Cyt_b561_bac/Ni-Hgenase"/>
</dbReference>
<dbReference type="PANTHER" id="PTHR30529">
    <property type="entry name" value="CYTOCHROME B561"/>
    <property type="match status" value="1"/>
</dbReference>
<evidence type="ECO:0000313" key="16">
    <source>
        <dbReference type="EMBL" id="MBF2717467.1"/>
    </source>
</evidence>
<dbReference type="InterPro" id="IPR007372">
    <property type="entry name" value="Lipid/polyisoprenoid-bd_YceI"/>
</dbReference>
<evidence type="ECO:0000256" key="4">
    <source>
        <dbReference type="ARBA" id="ARBA00022475"/>
    </source>
</evidence>
<gene>
    <name evidence="16" type="ORF">IEI95_024975</name>
</gene>
<keyword evidence="9 14" id="KW-1133">Transmembrane helix</keyword>
<accession>A0AAE2URQ3</accession>
<dbReference type="RefSeq" id="WP_156532441.1">
    <property type="nucleotide sequence ID" value="NZ_JACXXJ020000005.1"/>
</dbReference>
<feature type="region of interest" description="Disordered" evidence="13">
    <location>
        <begin position="250"/>
        <end position="288"/>
    </location>
</feature>
<dbReference type="SUPFAM" id="SSF101874">
    <property type="entry name" value="YceI-like"/>
    <property type="match status" value="1"/>
</dbReference>
<dbReference type="GO" id="GO:0020037">
    <property type="term" value="F:heme binding"/>
    <property type="evidence" value="ECO:0007669"/>
    <property type="project" value="TreeGrafter"/>
</dbReference>
<keyword evidence="5" id="KW-0349">Heme</keyword>
<dbReference type="Pfam" id="PF01292">
    <property type="entry name" value="Ni_hydr_CYTB"/>
    <property type="match status" value="1"/>
</dbReference>
<feature type="transmembrane region" description="Helical" evidence="14">
    <location>
        <begin position="168"/>
        <end position="185"/>
    </location>
</feature>
<feature type="transmembrane region" description="Helical" evidence="14">
    <location>
        <begin position="20"/>
        <end position="41"/>
    </location>
</feature>
<evidence type="ECO:0000256" key="10">
    <source>
        <dbReference type="ARBA" id="ARBA00023004"/>
    </source>
</evidence>
<feature type="domain" description="Lipid/polyisoprenoid-binding YceI-like" evidence="15">
    <location>
        <begin position="297"/>
        <end position="457"/>
    </location>
</feature>
<proteinExistence type="inferred from homology"/>
<dbReference type="EMBL" id="JACXXJ020000005">
    <property type="protein sequence ID" value="MBF2717467.1"/>
    <property type="molecule type" value="Genomic_DNA"/>
</dbReference>
<evidence type="ECO:0000256" key="8">
    <source>
        <dbReference type="ARBA" id="ARBA00022982"/>
    </source>
</evidence>
<keyword evidence="8" id="KW-0249">Electron transport</keyword>
<evidence type="ECO:0000259" key="15">
    <source>
        <dbReference type="SMART" id="SM00867"/>
    </source>
</evidence>
<keyword evidence="11 14" id="KW-0472">Membrane</keyword>
<protein>
    <submittedName>
        <fullName evidence="16">Cytochrome b/b6 domain-containing protein</fullName>
    </submittedName>
</protein>
<dbReference type="InterPro" id="IPR016174">
    <property type="entry name" value="Di-haem_cyt_TM"/>
</dbReference>
<comment type="caution">
    <text evidence="16">The sequence shown here is derived from an EMBL/GenBank/DDBJ whole genome shotgun (WGS) entry which is preliminary data.</text>
</comment>
<evidence type="ECO:0000313" key="17">
    <source>
        <dbReference type="Proteomes" id="UP000655037"/>
    </source>
</evidence>
<feature type="transmembrane region" description="Helical" evidence="14">
    <location>
        <begin position="61"/>
        <end position="79"/>
    </location>
</feature>
<evidence type="ECO:0000256" key="2">
    <source>
        <dbReference type="ARBA" id="ARBA00004651"/>
    </source>
</evidence>
<dbReference type="Pfam" id="PF04264">
    <property type="entry name" value="YceI"/>
    <property type="match status" value="1"/>
</dbReference>
<evidence type="ECO:0000256" key="11">
    <source>
        <dbReference type="ARBA" id="ARBA00023136"/>
    </source>
</evidence>
<evidence type="ECO:0000256" key="13">
    <source>
        <dbReference type="SAM" id="MobiDB-lite"/>
    </source>
</evidence>
<dbReference type="GO" id="GO:0046872">
    <property type="term" value="F:metal ion binding"/>
    <property type="evidence" value="ECO:0007669"/>
    <property type="project" value="UniProtKB-KW"/>
</dbReference>
<feature type="transmembrane region" description="Helical" evidence="14">
    <location>
        <begin position="99"/>
        <end position="122"/>
    </location>
</feature>
<dbReference type="InterPro" id="IPR052168">
    <property type="entry name" value="Cytochrome_b561_oxidase"/>
</dbReference>
<comment type="cofactor">
    <cofactor evidence="1">
        <name>heme b</name>
        <dbReference type="ChEBI" id="CHEBI:60344"/>
    </cofactor>
</comment>
<keyword evidence="10" id="KW-0408">Iron</keyword>
<keyword evidence="6 14" id="KW-0812">Transmembrane</keyword>
<dbReference type="SMART" id="SM00867">
    <property type="entry name" value="YceI"/>
    <property type="match status" value="1"/>
</dbReference>
<comment type="similarity">
    <text evidence="12">Belongs to the cytochrome b561 family.</text>
</comment>
<dbReference type="GO" id="GO:0005886">
    <property type="term" value="C:plasma membrane"/>
    <property type="evidence" value="ECO:0007669"/>
    <property type="project" value="UniProtKB-SubCell"/>
</dbReference>
<keyword evidence="4" id="KW-1003">Cell membrane</keyword>
<evidence type="ECO:0000256" key="3">
    <source>
        <dbReference type="ARBA" id="ARBA00022448"/>
    </source>
</evidence>
<name>A0AAE2URQ3_AGRVI</name>
<dbReference type="GO" id="GO:0022904">
    <property type="term" value="P:respiratory electron transport chain"/>
    <property type="evidence" value="ECO:0007669"/>
    <property type="project" value="InterPro"/>
</dbReference>
<dbReference type="Gene3D" id="2.40.128.110">
    <property type="entry name" value="Lipid/polyisoprenoid-binding, YceI-like"/>
    <property type="match status" value="1"/>
</dbReference>
<keyword evidence="3" id="KW-0813">Transport</keyword>
<dbReference type="GO" id="GO:0009055">
    <property type="term" value="F:electron transfer activity"/>
    <property type="evidence" value="ECO:0007669"/>
    <property type="project" value="InterPro"/>
</dbReference>
<dbReference type="InterPro" id="IPR036761">
    <property type="entry name" value="TTHA0802/YceI-like_sf"/>
</dbReference>
<feature type="compositionally biased region" description="Low complexity" evidence="13">
    <location>
        <begin position="275"/>
        <end position="288"/>
    </location>
</feature>
<dbReference type="Proteomes" id="UP000655037">
    <property type="component" value="Unassembled WGS sequence"/>
</dbReference>
<dbReference type="AlphaFoldDB" id="A0AAE2URQ3"/>
<evidence type="ECO:0000256" key="12">
    <source>
        <dbReference type="ARBA" id="ARBA00037975"/>
    </source>
</evidence>
<evidence type="ECO:0000256" key="7">
    <source>
        <dbReference type="ARBA" id="ARBA00022723"/>
    </source>
</evidence>
<dbReference type="SUPFAM" id="SSF81342">
    <property type="entry name" value="Transmembrane di-heme cytochromes"/>
    <property type="match status" value="1"/>
</dbReference>
<dbReference type="PANTHER" id="PTHR30529:SF1">
    <property type="entry name" value="CYTOCHROME B561 HOMOLOG 2"/>
    <property type="match status" value="1"/>
</dbReference>
<feature type="transmembrane region" description="Helical" evidence="14">
    <location>
        <begin position="220"/>
        <end position="240"/>
    </location>
</feature>
<evidence type="ECO:0000256" key="14">
    <source>
        <dbReference type="SAM" id="Phobius"/>
    </source>
</evidence>
<evidence type="ECO:0000256" key="6">
    <source>
        <dbReference type="ARBA" id="ARBA00022692"/>
    </source>
</evidence>
<evidence type="ECO:0000256" key="9">
    <source>
        <dbReference type="ARBA" id="ARBA00022989"/>
    </source>
</evidence>
<keyword evidence="7" id="KW-0479">Metal-binding</keyword>
<evidence type="ECO:0000256" key="5">
    <source>
        <dbReference type="ARBA" id="ARBA00022617"/>
    </source>
</evidence>
<reference evidence="16" key="1">
    <citation type="submission" date="2020-11" db="EMBL/GenBank/DDBJ databases">
        <title>Agrobacterium vitis strain K377 genome.</title>
        <authorList>
            <person name="Xi H."/>
        </authorList>
    </citation>
    <scope>NUCLEOTIDE SEQUENCE</scope>
    <source>
        <strain evidence="16">K377</strain>
    </source>
</reference>
<sequence length="461" mass="49344">MNTAFQHQTVPRAAVRYTGVAIALHWAIALMILSMIPMGWWMVRALKKPETQQLAYQLFQIHKSIGFAILALTVLRIIWRATHKPPALPSGMKLWERFLANATHIAFYGMMLILPLTGWIYVSSGWAIATDRPLDVATSWFGLFPIPHLPGLEGNRNLAFGAMGAHSYMAYGGAALIVLHVAAALKHHFIERDGVLAQMVPFLRTGKVAHSASGKGKTSGLSHGFGLALVVMAAAIGWVMHLPPPLAEQPSAVEAQAEPPAVAPQSSANVSQANPAQTDAQATPVQAAPVQAATAPAWAIDMASSSIGFGGTHAGNAFNGRFEEWSGDIRFDPANLAGSKAMILVKTASAKTGDATQEGSLKNGEWLNSTRFPEARFETTEFRALGGDRYEARGTLSIKNKPLPVVLPFSLKMEGNKAQVEGALELDRAALNLGMFSDPSAEWVSKSINVNIVVNATKTGS</sequence>